<dbReference type="InterPro" id="IPR001461">
    <property type="entry name" value="Aspartic_peptidase_A1"/>
</dbReference>
<keyword evidence="2 3" id="KW-0064">Aspartyl protease</keyword>
<dbReference type="InterPro" id="IPR033121">
    <property type="entry name" value="PEPTIDASE_A1"/>
</dbReference>
<dbReference type="PANTHER" id="PTHR47966">
    <property type="entry name" value="BETA-SITE APP-CLEAVING ENZYME, ISOFORM A-RELATED"/>
    <property type="match status" value="1"/>
</dbReference>
<keyword evidence="3" id="KW-0378">Hydrolase</keyword>
<proteinExistence type="inferred from homology"/>
<dbReference type="PRINTS" id="PR00792">
    <property type="entry name" value="PEPSIN"/>
</dbReference>
<comment type="similarity">
    <text evidence="1 3">Belongs to the peptidase A1 family.</text>
</comment>
<evidence type="ECO:0000256" key="1">
    <source>
        <dbReference type="ARBA" id="ARBA00007447"/>
    </source>
</evidence>
<evidence type="ECO:0000256" key="4">
    <source>
        <dbReference type="SAM" id="MobiDB-lite"/>
    </source>
</evidence>
<dbReference type="Gene3D" id="2.40.70.10">
    <property type="entry name" value="Acid Proteases"/>
    <property type="match status" value="2"/>
</dbReference>
<evidence type="ECO:0000259" key="5">
    <source>
        <dbReference type="PROSITE" id="PS51767"/>
    </source>
</evidence>
<feature type="compositionally biased region" description="Polar residues" evidence="4">
    <location>
        <begin position="24"/>
        <end position="40"/>
    </location>
</feature>
<dbReference type="PROSITE" id="PS51767">
    <property type="entry name" value="PEPTIDASE_A1"/>
    <property type="match status" value="1"/>
</dbReference>
<sequence>MKVNVNQNALDYVKRLKQGALNKYSKSNLKHLSSISNAETSNDKTSSDTPAQNDISGDGQGSFSDTTSNTQAPNEGSSSDSPAPSEGSDSNTAGSSQGSSSDTPAPIDNTSGKDSNTTFLKFEGQSVLYYGKIIVGNQELNVIFDTGSSDLWIPNINCTSASCQNHNKFNSSNSTTFKSEGKKWKIQYGTGSASGVTGIDNIQIGTFTANKQTFGLADITADFFVQFEADGILGLGFDALNTIDNGAPTLISALIKQNKINPIFSFHFSHFTDFDDQATFTLGGVDESKFTGKINYTPVIRPKSKSIPNGFWVINLGDAKVNGKSLKISRDAIIDTGTTLMLVPENDAAAIHKKIPKSKFDKVNGVYIIPCNTTAVISLKFGGVNYDISHRDLLGSPFTDTLCISGIVPDQSDFWIVGQTFLKNVYSAFDVGNKKVGFALSK</sequence>
<feature type="region of interest" description="Disordered" evidence="4">
    <location>
        <begin position="24"/>
        <end position="116"/>
    </location>
</feature>
<dbReference type="CDD" id="cd05471">
    <property type="entry name" value="pepsin_like"/>
    <property type="match status" value="1"/>
</dbReference>
<dbReference type="Pfam" id="PF00026">
    <property type="entry name" value="Asp"/>
    <property type="match status" value="1"/>
</dbReference>
<feature type="domain" description="Peptidase A1" evidence="5">
    <location>
        <begin position="129"/>
        <end position="439"/>
    </location>
</feature>
<dbReference type="InterPro" id="IPR021109">
    <property type="entry name" value="Peptidase_aspartic_dom_sf"/>
</dbReference>
<keyword evidence="3" id="KW-0645">Protease</keyword>
<keyword evidence="7" id="KW-1185">Reference proteome</keyword>
<dbReference type="InterPro" id="IPR034164">
    <property type="entry name" value="Pepsin-like_dom"/>
</dbReference>
<comment type="caution">
    <text evidence="6">The sequence shown here is derived from an EMBL/GenBank/DDBJ whole genome shotgun (WGS) entry which is preliminary data.</text>
</comment>
<reference evidence="6 7" key="1">
    <citation type="submission" date="2021-06" db="EMBL/GenBank/DDBJ databases">
        <authorList>
            <person name="Kallberg Y."/>
            <person name="Tangrot J."/>
            <person name="Rosling A."/>
        </authorList>
    </citation>
    <scope>NUCLEOTIDE SEQUENCE [LARGE SCALE GENOMIC DNA]</scope>
    <source>
        <strain evidence="6 7">120-4 pot B 10/14</strain>
    </source>
</reference>
<dbReference type="InterPro" id="IPR001969">
    <property type="entry name" value="Aspartic_peptidase_AS"/>
</dbReference>
<evidence type="ECO:0000256" key="3">
    <source>
        <dbReference type="RuleBase" id="RU000454"/>
    </source>
</evidence>
<evidence type="ECO:0000313" key="6">
    <source>
        <dbReference type="EMBL" id="CAG8634438.1"/>
    </source>
</evidence>
<evidence type="ECO:0000256" key="2">
    <source>
        <dbReference type="ARBA" id="ARBA00022750"/>
    </source>
</evidence>
<name>A0ABN7UQE3_GIGMA</name>
<dbReference type="Proteomes" id="UP000789901">
    <property type="component" value="Unassembled WGS sequence"/>
</dbReference>
<dbReference type="PANTHER" id="PTHR47966:SF75">
    <property type="entry name" value="ENDOPEPTIDASE (CTSD), PUTATIVE (AFU_ORTHOLOGUE AFUA_4G07040)-RELATED"/>
    <property type="match status" value="1"/>
</dbReference>
<dbReference type="PROSITE" id="PS00141">
    <property type="entry name" value="ASP_PROTEASE"/>
    <property type="match status" value="2"/>
</dbReference>
<feature type="compositionally biased region" description="Low complexity" evidence="4">
    <location>
        <begin position="75"/>
        <end position="106"/>
    </location>
</feature>
<accession>A0ABN7UQE3</accession>
<organism evidence="6 7">
    <name type="scientific">Gigaspora margarita</name>
    <dbReference type="NCBI Taxonomy" id="4874"/>
    <lineage>
        <taxon>Eukaryota</taxon>
        <taxon>Fungi</taxon>
        <taxon>Fungi incertae sedis</taxon>
        <taxon>Mucoromycota</taxon>
        <taxon>Glomeromycotina</taxon>
        <taxon>Glomeromycetes</taxon>
        <taxon>Diversisporales</taxon>
        <taxon>Gigasporaceae</taxon>
        <taxon>Gigaspora</taxon>
    </lineage>
</organism>
<dbReference type="SUPFAM" id="SSF50630">
    <property type="entry name" value="Acid proteases"/>
    <property type="match status" value="1"/>
</dbReference>
<feature type="compositionally biased region" description="Polar residues" evidence="4">
    <location>
        <begin position="47"/>
        <end position="74"/>
    </location>
</feature>
<protein>
    <submittedName>
        <fullName evidence="6">41675_t:CDS:1</fullName>
    </submittedName>
</protein>
<dbReference type="EMBL" id="CAJVQB010004390">
    <property type="protein sequence ID" value="CAG8634438.1"/>
    <property type="molecule type" value="Genomic_DNA"/>
</dbReference>
<gene>
    <name evidence="6" type="ORF">GMARGA_LOCUS8510</name>
</gene>
<evidence type="ECO:0000313" key="7">
    <source>
        <dbReference type="Proteomes" id="UP000789901"/>
    </source>
</evidence>